<evidence type="ECO:0000256" key="1">
    <source>
        <dbReference type="SAM" id="SignalP"/>
    </source>
</evidence>
<protein>
    <submittedName>
        <fullName evidence="3">SGNH/GDSL hydrolase family protein</fullName>
    </submittedName>
</protein>
<comment type="caution">
    <text evidence="3">The sequence shown here is derived from an EMBL/GenBank/DDBJ whole genome shotgun (WGS) entry which is preliminary data.</text>
</comment>
<keyword evidence="1" id="KW-0732">Signal</keyword>
<dbReference type="PANTHER" id="PTHR43784">
    <property type="entry name" value="GDSL-LIKE LIPASE/ACYLHYDROLASE, PUTATIVE (AFU_ORTHOLOGUE AFUA_2G00820)-RELATED"/>
    <property type="match status" value="1"/>
</dbReference>
<dbReference type="PANTHER" id="PTHR43784:SF2">
    <property type="entry name" value="GDSL-LIKE LIPASE_ACYLHYDROLASE, PUTATIVE (AFU_ORTHOLOGUE AFUA_2G00820)-RELATED"/>
    <property type="match status" value="1"/>
</dbReference>
<dbReference type="EMBL" id="JBHSWI010000001">
    <property type="protein sequence ID" value="MFC6646506.1"/>
    <property type="molecule type" value="Genomic_DNA"/>
</dbReference>
<dbReference type="CDD" id="cd01830">
    <property type="entry name" value="XynE_like"/>
    <property type="match status" value="1"/>
</dbReference>
<reference evidence="4" key="1">
    <citation type="journal article" date="2019" name="Int. J. Syst. Evol. Microbiol.">
        <title>The Global Catalogue of Microorganisms (GCM) 10K type strain sequencing project: providing services to taxonomists for standard genome sequencing and annotation.</title>
        <authorList>
            <consortium name="The Broad Institute Genomics Platform"/>
            <consortium name="The Broad Institute Genome Sequencing Center for Infectious Disease"/>
            <person name="Wu L."/>
            <person name="Ma J."/>
        </authorList>
    </citation>
    <scope>NUCLEOTIDE SEQUENCE [LARGE SCALE GENOMIC DNA]</scope>
    <source>
        <strain evidence="4">CGMCC 1.16026</strain>
    </source>
</reference>
<dbReference type="Gene3D" id="3.40.50.1110">
    <property type="entry name" value="SGNH hydrolase"/>
    <property type="match status" value="1"/>
</dbReference>
<evidence type="ECO:0000313" key="4">
    <source>
        <dbReference type="Proteomes" id="UP001596391"/>
    </source>
</evidence>
<feature type="chain" id="PRO_5045418142" evidence="1">
    <location>
        <begin position="29"/>
        <end position="412"/>
    </location>
</feature>
<keyword evidence="4" id="KW-1185">Reference proteome</keyword>
<dbReference type="InterPro" id="IPR013830">
    <property type="entry name" value="SGNH_hydro"/>
</dbReference>
<feature type="signal peptide" evidence="1">
    <location>
        <begin position="1"/>
        <end position="28"/>
    </location>
</feature>
<feature type="domain" description="SGNH hydrolase-type esterase" evidence="2">
    <location>
        <begin position="209"/>
        <end position="399"/>
    </location>
</feature>
<accession>A0ABW1ZBC6</accession>
<evidence type="ECO:0000259" key="2">
    <source>
        <dbReference type="Pfam" id="PF13472"/>
    </source>
</evidence>
<dbReference type="Pfam" id="PF13472">
    <property type="entry name" value="Lipase_GDSL_2"/>
    <property type="match status" value="1"/>
</dbReference>
<dbReference type="Proteomes" id="UP001596391">
    <property type="component" value="Unassembled WGS sequence"/>
</dbReference>
<dbReference type="InterPro" id="IPR036514">
    <property type="entry name" value="SGNH_hydro_sf"/>
</dbReference>
<name>A0ABW1ZBC6_9BACT</name>
<gene>
    <name evidence="3" type="ORF">ACFQBQ_13095</name>
</gene>
<dbReference type="RefSeq" id="WP_263370168.1">
    <property type="nucleotide sequence ID" value="NZ_JAGSYD010000001.1"/>
</dbReference>
<proteinExistence type="predicted"/>
<dbReference type="SUPFAM" id="SSF52266">
    <property type="entry name" value="SGNH hydrolase"/>
    <property type="match status" value="1"/>
</dbReference>
<sequence length="412" mass="44206">MRPSMTVTRAVRSMALSASFALPSVLWAGAPKPQAAPAHWVASWTASAMTVENKHTLEADSTVRNVVHLSVGGAAFRVILTNEYGVEPLVIGGASAALSAGADAILPANSHPLLFHGKPSLVIPAGAVMVSDPIEMSVKPFADVAISLFVPGQKLHTLTGHSISLTANFEAPGNQIDAPSLSQATKVRPWRFVRAVDVLAAADAATIVAFGDSISEGFSSAEGMNHRWPNRLAERLAARPETARFAVADEAISGNRVLHDDTGPAALRRFDADVLAVSGLKYLIILESINDIGHMTSHPESTERPVTAEDLINGLNQMIERAHAHGIRVYGATLTPFEGVHSYSASGEAIRQQINEFIRHGGRFDDVIDFDKLVADPSHPTRILPEWDKDHIHPNDAGYMKMGDAVELKLFR</sequence>
<dbReference type="GO" id="GO:0016787">
    <property type="term" value="F:hydrolase activity"/>
    <property type="evidence" value="ECO:0007669"/>
    <property type="project" value="UniProtKB-KW"/>
</dbReference>
<organism evidence="3 4">
    <name type="scientific">Granulicella cerasi</name>
    <dbReference type="NCBI Taxonomy" id="741063"/>
    <lineage>
        <taxon>Bacteria</taxon>
        <taxon>Pseudomonadati</taxon>
        <taxon>Acidobacteriota</taxon>
        <taxon>Terriglobia</taxon>
        <taxon>Terriglobales</taxon>
        <taxon>Acidobacteriaceae</taxon>
        <taxon>Granulicella</taxon>
    </lineage>
</organism>
<evidence type="ECO:0000313" key="3">
    <source>
        <dbReference type="EMBL" id="MFC6646506.1"/>
    </source>
</evidence>
<dbReference type="InterPro" id="IPR053140">
    <property type="entry name" value="GDSL_Rv0518-like"/>
</dbReference>
<keyword evidence="3" id="KW-0378">Hydrolase</keyword>